<dbReference type="GO" id="GO:0008194">
    <property type="term" value="F:UDP-glycosyltransferase activity"/>
    <property type="evidence" value="ECO:0007669"/>
    <property type="project" value="UniProtKB-ARBA"/>
</dbReference>
<evidence type="ECO:0000313" key="1">
    <source>
        <dbReference type="EMBL" id="CAK7342642.1"/>
    </source>
</evidence>
<reference evidence="1 2" key="1">
    <citation type="submission" date="2024-01" db="EMBL/GenBank/DDBJ databases">
        <authorList>
            <person name="Waweru B."/>
        </authorList>
    </citation>
    <scope>NUCLEOTIDE SEQUENCE [LARGE SCALE GENOMIC DNA]</scope>
</reference>
<keyword evidence="2" id="KW-1185">Reference proteome</keyword>
<evidence type="ECO:0000313" key="2">
    <source>
        <dbReference type="Proteomes" id="UP001314170"/>
    </source>
</evidence>
<organism evidence="1 2">
    <name type="scientific">Dovyalis caffra</name>
    <dbReference type="NCBI Taxonomy" id="77055"/>
    <lineage>
        <taxon>Eukaryota</taxon>
        <taxon>Viridiplantae</taxon>
        <taxon>Streptophyta</taxon>
        <taxon>Embryophyta</taxon>
        <taxon>Tracheophyta</taxon>
        <taxon>Spermatophyta</taxon>
        <taxon>Magnoliopsida</taxon>
        <taxon>eudicotyledons</taxon>
        <taxon>Gunneridae</taxon>
        <taxon>Pentapetalae</taxon>
        <taxon>rosids</taxon>
        <taxon>fabids</taxon>
        <taxon>Malpighiales</taxon>
        <taxon>Salicaceae</taxon>
        <taxon>Flacourtieae</taxon>
        <taxon>Dovyalis</taxon>
    </lineage>
</organism>
<dbReference type="Proteomes" id="UP001314170">
    <property type="component" value="Unassembled WGS sequence"/>
</dbReference>
<dbReference type="PANTHER" id="PTHR48044">
    <property type="entry name" value="GLYCOSYLTRANSFERASE"/>
    <property type="match status" value="1"/>
</dbReference>
<accession>A0AAV1RYL9</accession>
<dbReference type="AlphaFoldDB" id="A0AAV1RYL9"/>
<sequence length="118" mass="12851">MSDGVVFSRLLCELMGFEVDWVKSGYCGAARVCLDQPRNTVLITKILKIGVVVKEWVLGDEIVTSKIVESAVNRLVASTEGDGMRKRAAEMAESVRGSAAEGGVSRMEMESFIAHITR</sequence>
<dbReference type="Gene3D" id="3.40.50.2000">
    <property type="entry name" value="Glycogen Phosphorylase B"/>
    <property type="match status" value="2"/>
</dbReference>
<gene>
    <name evidence="1" type="ORF">DCAF_LOCUS16898</name>
</gene>
<dbReference type="PANTHER" id="PTHR48044:SF22">
    <property type="entry name" value="GLYCOSYLTRANSFERASE"/>
    <property type="match status" value="1"/>
</dbReference>
<comment type="caution">
    <text evidence="1">The sequence shown here is derived from an EMBL/GenBank/DDBJ whole genome shotgun (WGS) entry which is preliminary data.</text>
</comment>
<proteinExistence type="predicted"/>
<name>A0AAV1RYL9_9ROSI</name>
<dbReference type="SUPFAM" id="SSF53756">
    <property type="entry name" value="UDP-Glycosyltransferase/glycogen phosphorylase"/>
    <property type="match status" value="1"/>
</dbReference>
<protein>
    <submittedName>
        <fullName evidence="1">Uncharacterized protein</fullName>
    </submittedName>
</protein>
<dbReference type="GO" id="GO:1901135">
    <property type="term" value="P:carbohydrate derivative metabolic process"/>
    <property type="evidence" value="ECO:0007669"/>
    <property type="project" value="UniProtKB-ARBA"/>
</dbReference>
<dbReference type="EMBL" id="CAWUPB010001160">
    <property type="protein sequence ID" value="CAK7342642.1"/>
    <property type="molecule type" value="Genomic_DNA"/>
</dbReference>